<dbReference type="Gene3D" id="3.40.50.1820">
    <property type="entry name" value="alpha/beta hydrolase"/>
    <property type="match status" value="1"/>
</dbReference>
<dbReference type="EMBL" id="FMYM01000010">
    <property type="protein sequence ID" value="SDC54589.1"/>
    <property type="molecule type" value="Genomic_DNA"/>
</dbReference>
<dbReference type="PANTHER" id="PTHR42776:SF27">
    <property type="entry name" value="DIPEPTIDYL PEPTIDASE FAMILY MEMBER 6"/>
    <property type="match status" value="1"/>
</dbReference>
<evidence type="ECO:0000259" key="2">
    <source>
        <dbReference type="Pfam" id="PF00326"/>
    </source>
</evidence>
<gene>
    <name evidence="3" type="ORF">SAMN05421737_11015</name>
</gene>
<dbReference type="AlphaFoldDB" id="A0A1G6MGE4"/>
<dbReference type="InterPro" id="IPR001375">
    <property type="entry name" value="Peptidase_S9_cat"/>
</dbReference>
<dbReference type="GO" id="GO:0006508">
    <property type="term" value="P:proteolysis"/>
    <property type="evidence" value="ECO:0007669"/>
    <property type="project" value="InterPro"/>
</dbReference>
<dbReference type="OrthoDB" id="108903at2"/>
<dbReference type="InterPro" id="IPR029058">
    <property type="entry name" value="AB_hydrolase_fold"/>
</dbReference>
<keyword evidence="1" id="KW-0378">Hydrolase</keyword>
<dbReference type="RefSeq" id="WP_090776316.1">
    <property type="nucleotide sequence ID" value="NZ_FMYM01000010.1"/>
</dbReference>
<proteinExistence type="predicted"/>
<dbReference type="SUPFAM" id="SSF53474">
    <property type="entry name" value="alpha/beta-Hydrolases"/>
    <property type="match status" value="1"/>
</dbReference>
<protein>
    <submittedName>
        <fullName evidence="3">Prolyl oligopeptidase family protein</fullName>
    </submittedName>
</protein>
<dbReference type="STRING" id="1464122.SAMN05421737_11015"/>
<dbReference type="GO" id="GO:0004252">
    <property type="term" value="F:serine-type endopeptidase activity"/>
    <property type="evidence" value="ECO:0007669"/>
    <property type="project" value="TreeGrafter"/>
</dbReference>
<accession>A0A1G6MGE4</accession>
<sequence length="557" mass="64053">MDNLFIAAKSNNEGKKIVALYERHLQIGDIDEDDTISYKHVVTQSGGDIVYSKWVKDDVFVYLTKRAHRQVVHVLTIFETKVDNVSQEVPAILRVHDLSMWEEALWLLCSTYHQASQKTMTMLYHLDKNEMTVLHEATSNVRKAFFDWGQRRLLLYMGQQQNRELLFSDQWQIVKEKEFLFPTMTCLQQQLFGVEEIDEDETIQPVVYDLNDGRQYKLEVNYQEVSQFVVDDEGHILVSGFQRGRQCIAVFSSTGQLQIKSGQRRGVFEVVHFCFHTKMMLGVGQSTMTCPSLLYTSFSDDVPSHVNDDVLHRTFLYQQLEVPYFVVGPKDQKKAMIYLHGGPHNHVIESYSPFITMCEQLGYTIFIVNYPGSTGFGKHYETVLQHDWGGVDASSMVVFTDTVLTEYDEVSLYGVSYGGYLALLLAGKYPSMWTNVLAAASFNDLRALYDGAMPYMKDYFLEVMGDMLMDEEKLSDRSPISHVQALAHVNLLLIHGEEDTRCPYEQTAGFYHQLRQCNVEGGQQQLYSIPGLQHERFSERHWISACKAFLQSKSFQL</sequence>
<dbReference type="PANTHER" id="PTHR42776">
    <property type="entry name" value="SERINE PEPTIDASE S9 FAMILY MEMBER"/>
    <property type="match status" value="1"/>
</dbReference>
<reference evidence="4" key="1">
    <citation type="submission" date="2016-09" db="EMBL/GenBank/DDBJ databases">
        <authorList>
            <person name="Varghese N."/>
            <person name="Submissions S."/>
        </authorList>
    </citation>
    <scope>NUCLEOTIDE SEQUENCE [LARGE SCALE GENOMIC DNA]</scope>
    <source>
        <strain evidence="4">25nlg</strain>
    </source>
</reference>
<evidence type="ECO:0000313" key="3">
    <source>
        <dbReference type="EMBL" id="SDC54589.1"/>
    </source>
</evidence>
<keyword evidence="4" id="KW-1185">Reference proteome</keyword>
<evidence type="ECO:0000313" key="4">
    <source>
        <dbReference type="Proteomes" id="UP000242662"/>
    </source>
</evidence>
<dbReference type="Proteomes" id="UP000242662">
    <property type="component" value="Unassembled WGS sequence"/>
</dbReference>
<dbReference type="Pfam" id="PF00326">
    <property type="entry name" value="Peptidase_S9"/>
    <property type="match status" value="1"/>
</dbReference>
<evidence type="ECO:0000256" key="1">
    <source>
        <dbReference type="ARBA" id="ARBA00022801"/>
    </source>
</evidence>
<feature type="domain" description="Peptidase S9 prolyl oligopeptidase catalytic" evidence="2">
    <location>
        <begin position="355"/>
        <end position="551"/>
    </location>
</feature>
<organism evidence="3 4">
    <name type="scientific">Shouchella lonarensis</name>
    <dbReference type="NCBI Taxonomy" id="1464122"/>
    <lineage>
        <taxon>Bacteria</taxon>
        <taxon>Bacillati</taxon>
        <taxon>Bacillota</taxon>
        <taxon>Bacilli</taxon>
        <taxon>Bacillales</taxon>
        <taxon>Bacillaceae</taxon>
        <taxon>Shouchella</taxon>
    </lineage>
</organism>
<name>A0A1G6MGE4_9BACI</name>